<evidence type="ECO:0000256" key="1">
    <source>
        <dbReference type="SAM" id="MobiDB-lite"/>
    </source>
</evidence>
<evidence type="ECO:0000313" key="2">
    <source>
        <dbReference type="EMBL" id="MDI1488504.1"/>
    </source>
</evidence>
<feature type="region of interest" description="Disordered" evidence="1">
    <location>
        <begin position="461"/>
        <end position="509"/>
    </location>
</feature>
<organism evidence="2 3">
    <name type="scientific">Ramalina farinacea</name>
    <dbReference type="NCBI Taxonomy" id="258253"/>
    <lineage>
        <taxon>Eukaryota</taxon>
        <taxon>Fungi</taxon>
        <taxon>Dikarya</taxon>
        <taxon>Ascomycota</taxon>
        <taxon>Pezizomycotina</taxon>
        <taxon>Lecanoromycetes</taxon>
        <taxon>OSLEUM clade</taxon>
        <taxon>Lecanoromycetidae</taxon>
        <taxon>Lecanorales</taxon>
        <taxon>Lecanorineae</taxon>
        <taxon>Ramalinaceae</taxon>
        <taxon>Ramalina</taxon>
    </lineage>
</organism>
<proteinExistence type="predicted"/>
<dbReference type="Proteomes" id="UP001161017">
    <property type="component" value="Unassembled WGS sequence"/>
</dbReference>
<evidence type="ECO:0000313" key="3">
    <source>
        <dbReference type="Proteomes" id="UP001161017"/>
    </source>
</evidence>
<gene>
    <name evidence="2" type="ORF">OHK93_007779</name>
</gene>
<sequence length="509" mass="55569">MNDISSSEHIDFRTSVSSRLTPITPPRNVAAAVGNIVRQIFDQNNKLCPASHELESTINSAIKDGRLERGLVEVWALLRPQSDEMRHRKVDAGFDFEAELTQGARLLKVLSGGGGWGEKQGLLALDPDIPGHQSSYRNTESDQEYPPHMKLFQDVVRSGDTITFLVNKPVNSSDTGASDNQSLPANSTSRAALRNAVAEFGSVPSTVDDFPVPLGTTQPANALNHLLFKNYFGMLSERGMSMITSGTRPDPEQRLGRNGPAATSEVATKLDAPYIMLSIQWETETGGHDDEAEALPLVSDSTNKNAADDKAYGANDGTLQQVEATYRAQKVATTVSNSQPAYRPKNEGVHAIRKQSQHTKSPAALDERKTIVRYMLTASDDDSNSKEELEQTRNADGGFQLTRYLASPKSVKAKGVKKALRAHRESPSLRDHEALQNLYKEQLAQGATTAEALTLIERMKGNSGAPGEALSEKMNRPQLRISKYASPSTRGKAMERHERGQLSSTKFAT</sequence>
<name>A0AA43TUP2_9LECA</name>
<keyword evidence="3" id="KW-1185">Reference proteome</keyword>
<dbReference type="EMBL" id="JAPUFD010000007">
    <property type="protein sequence ID" value="MDI1488504.1"/>
    <property type="molecule type" value="Genomic_DNA"/>
</dbReference>
<dbReference type="AlphaFoldDB" id="A0AA43TUP2"/>
<accession>A0AA43TUP2</accession>
<protein>
    <submittedName>
        <fullName evidence="2">Uncharacterized protein</fullName>
    </submittedName>
</protein>
<comment type="caution">
    <text evidence="2">The sequence shown here is derived from an EMBL/GenBank/DDBJ whole genome shotgun (WGS) entry which is preliminary data.</text>
</comment>
<reference evidence="2" key="1">
    <citation type="journal article" date="2023" name="Genome Biol. Evol.">
        <title>First Whole Genome Sequence and Flow Cytometry Genome Size Data for the Lichen-Forming Fungus Ramalina farinacea (Ascomycota).</title>
        <authorList>
            <person name="Llewellyn T."/>
            <person name="Mian S."/>
            <person name="Hill R."/>
            <person name="Leitch I.J."/>
            <person name="Gaya E."/>
        </authorList>
    </citation>
    <scope>NUCLEOTIDE SEQUENCE</scope>
    <source>
        <strain evidence="2">LIQ254RAFAR</strain>
    </source>
</reference>